<dbReference type="PANTHER" id="PTHR12855:SF10">
    <property type="entry name" value="DNA METHYLTRANSFERASE 1-ASSOCIATED PROTEIN 1"/>
    <property type="match status" value="1"/>
</dbReference>
<feature type="domain" description="DAMP1 SANT/Myb-like" evidence="6">
    <location>
        <begin position="8"/>
        <end position="77"/>
    </location>
</feature>
<comment type="subcellular location">
    <subcellularLocation>
        <location evidence="1">Nucleus</location>
    </subcellularLocation>
</comment>
<reference evidence="7" key="3">
    <citation type="journal article" date="2017" name="Nature">
        <title>Genome sequence of the progenitor of the wheat D genome Aegilops tauschii.</title>
        <authorList>
            <person name="Luo M.C."/>
            <person name="Gu Y.Q."/>
            <person name="Puiu D."/>
            <person name="Wang H."/>
            <person name="Twardziok S.O."/>
            <person name="Deal K.R."/>
            <person name="Huo N."/>
            <person name="Zhu T."/>
            <person name="Wang L."/>
            <person name="Wang Y."/>
            <person name="McGuire P.E."/>
            <person name="Liu S."/>
            <person name="Long H."/>
            <person name="Ramasamy R.K."/>
            <person name="Rodriguez J.C."/>
            <person name="Van S.L."/>
            <person name="Yuan L."/>
            <person name="Wang Z."/>
            <person name="Xia Z."/>
            <person name="Xiao L."/>
            <person name="Anderson O.D."/>
            <person name="Ouyang S."/>
            <person name="Liang Y."/>
            <person name="Zimin A.V."/>
            <person name="Pertea G."/>
            <person name="Qi P."/>
            <person name="Bennetzen J.L."/>
            <person name="Dai X."/>
            <person name="Dawson M.W."/>
            <person name="Muller H.G."/>
            <person name="Kugler K."/>
            <person name="Rivarola-Duarte L."/>
            <person name="Spannagl M."/>
            <person name="Mayer K.F.X."/>
            <person name="Lu F.H."/>
            <person name="Bevan M.W."/>
            <person name="Leroy P."/>
            <person name="Li P."/>
            <person name="You F.M."/>
            <person name="Sun Q."/>
            <person name="Liu Z."/>
            <person name="Lyons E."/>
            <person name="Wicker T."/>
            <person name="Salzberg S.L."/>
            <person name="Devos K.M."/>
            <person name="Dvorak J."/>
        </authorList>
    </citation>
    <scope>NUCLEOTIDE SEQUENCE [LARGE SCALE GENOMIC DNA]</scope>
    <source>
        <strain evidence="7">cv. AL8/78</strain>
    </source>
</reference>
<dbReference type="Gene3D" id="1.10.10.60">
    <property type="entry name" value="Homeodomain-like"/>
    <property type="match status" value="1"/>
</dbReference>
<dbReference type="GO" id="GO:0006281">
    <property type="term" value="P:DNA repair"/>
    <property type="evidence" value="ECO:0007669"/>
    <property type="project" value="InterPro"/>
</dbReference>
<dbReference type="InterPro" id="IPR032563">
    <property type="entry name" value="DAMP1_SANT-like"/>
</dbReference>
<keyword evidence="5" id="KW-0539">Nucleus</keyword>
<keyword evidence="2" id="KW-0156">Chromatin regulator</keyword>
<organism evidence="7 8">
    <name type="scientific">Aegilops tauschii subsp. strangulata</name>
    <name type="common">Goatgrass</name>
    <dbReference type="NCBI Taxonomy" id="200361"/>
    <lineage>
        <taxon>Eukaryota</taxon>
        <taxon>Viridiplantae</taxon>
        <taxon>Streptophyta</taxon>
        <taxon>Embryophyta</taxon>
        <taxon>Tracheophyta</taxon>
        <taxon>Spermatophyta</taxon>
        <taxon>Magnoliopsida</taxon>
        <taxon>Liliopsida</taxon>
        <taxon>Poales</taxon>
        <taxon>Poaceae</taxon>
        <taxon>BOP clade</taxon>
        <taxon>Pooideae</taxon>
        <taxon>Triticodae</taxon>
        <taxon>Triticeae</taxon>
        <taxon>Triticinae</taxon>
        <taxon>Aegilops</taxon>
    </lineage>
</organism>
<reference evidence="8" key="2">
    <citation type="journal article" date="2017" name="Nat. Plants">
        <title>The Aegilops tauschii genome reveals multiple impacts of transposons.</title>
        <authorList>
            <person name="Zhao G."/>
            <person name="Zou C."/>
            <person name="Li K."/>
            <person name="Wang K."/>
            <person name="Li T."/>
            <person name="Gao L."/>
            <person name="Zhang X."/>
            <person name="Wang H."/>
            <person name="Yang Z."/>
            <person name="Liu X."/>
            <person name="Jiang W."/>
            <person name="Mao L."/>
            <person name="Kong X."/>
            <person name="Jiao Y."/>
            <person name="Jia J."/>
        </authorList>
    </citation>
    <scope>NUCLEOTIDE SEQUENCE [LARGE SCALE GENOMIC DNA]</scope>
    <source>
        <strain evidence="8">cv. AL8/78</strain>
    </source>
</reference>
<dbReference type="SUPFAM" id="SSF46689">
    <property type="entry name" value="Homeodomain-like"/>
    <property type="match status" value="1"/>
</dbReference>
<dbReference type="GO" id="GO:0003714">
    <property type="term" value="F:transcription corepressor activity"/>
    <property type="evidence" value="ECO:0007669"/>
    <property type="project" value="TreeGrafter"/>
</dbReference>
<evidence type="ECO:0000313" key="8">
    <source>
        <dbReference type="Proteomes" id="UP000015105"/>
    </source>
</evidence>
<dbReference type="GO" id="GO:0006338">
    <property type="term" value="P:chromatin remodeling"/>
    <property type="evidence" value="ECO:0007669"/>
    <property type="project" value="InterPro"/>
</dbReference>
<evidence type="ECO:0000256" key="1">
    <source>
        <dbReference type="ARBA" id="ARBA00004123"/>
    </source>
</evidence>
<dbReference type="InterPro" id="IPR027109">
    <property type="entry name" value="Swc4/Dmap1"/>
</dbReference>
<dbReference type="Pfam" id="PF16282">
    <property type="entry name" value="SANT_DAMP1_like"/>
    <property type="match status" value="1"/>
</dbReference>
<protein>
    <recommendedName>
        <fullName evidence="6">dAMP1 SANT/Myb-like domain-containing protein</fullName>
    </recommendedName>
</protein>
<reference evidence="7" key="4">
    <citation type="submission" date="2019-03" db="UniProtKB">
        <authorList>
            <consortium name="EnsemblPlants"/>
        </authorList>
    </citation>
    <scope>IDENTIFICATION</scope>
</reference>
<dbReference type="Proteomes" id="UP000015105">
    <property type="component" value="Chromosome 1D"/>
</dbReference>
<name>A0A452ZPQ5_AEGTS</name>
<evidence type="ECO:0000256" key="5">
    <source>
        <dbReference type="ARBA" id="ARBA00023242"/>
    </source>
</evidence>
<dbReference type="PANTHER" id="PTHR12855">
    <property type="entry name" value="DNA METHYLTRANSFERASE 1-ASSOCIATED PROTEIN 1 FAMILY MEMBER"/>
    <property type="match status" value="1"/>
</dbReference>
<sequence>NVPPTGDYDFAKYNTKVDVLKYTDEEYEKYLTEPTWSREETDQLFELCQRFDLRFIVIADRFPTARSVEDLKSRYYSGT</sequence>
<reference evidence="7" key="5">
    <citation type="journal article" date="2021" name="G3 (Bethesda)">
        <title>Aegilops tauschii genome assembly Aet v5.0 features greater sequence contiguity and improved annotation.</title>
        <authorList>
            <person name="Wang L."/>
            <person name="Zhu T."/>
            <person name="Rodriguez J.C."/>
            <person name="Deal K.R."/>
            <person name="Dubcovsky J."/>
            <person name="McGuire P.E."/>
            <person name="Lux T."/>
            <person name="Spannagl M."/>
            <person name="Mayer K.F.X."/>
            <person name="Baldrich P."/>
            <person name="Meyers B.C."/>
            <person name="Huo N."/>
            <person name="Gu Y.Q."/>
            <person name="Zhou H."/>
            <person name="Devos K.M."/>
            <person name="Bennetzen J.L."/>
            <person name="Unver T."/>
            <person name="Budak H."/>
            <person name="Gulick P.J."/>
            <person name="Galiba G."/>
            <person name="Kalapos B."/>
            <person name="Nelson D.R."/>
            <person name="Li P."/>
            <person name="You F.M."/>
            <person name="Luo M.C."/>
            <person name="Dvorak J."/>
        </authorList>
    </citation>
    <scope>NUCLEOTIDE SEQUENCE [LARGE SCALE GENOMIC DNA]</scope>
    <source>
        <strain evidence="7">cv. AL8/78</strain>
    </source>
</reference>
<keyword evidence="4" id="KW-0804">Transcription</keyword>
<reference evidence="8" key="1">
    <citation type="journal article" date="2014" name="Science">
        <title>Ancient hybridizations among the ancestral genomes of bread wheat.</title>
        <authorList>
            <consortium name="International Wheat Genome Sequencing Consortium,"/>
            <person name="Marcussen T."/>
            <person name="Sandve S.R."/>
            <person name="Heier L."/>
            <person name="Spannagl M."/>
            <person name="Pfeifer M."/>
            <person name="Jakobsen K.S."/>
            <person name="Wulff B.B."/>
            <person name="Steuernagel B."/>
            <person name="Mayer K.F."/>
            <person name="Olsen O.A."/>
        </authorList>
    </citation>
    <scope>NUCLEOTIDE SEQUENCE [LARGE SCALE GENOMIC DNA]</scope>
    <source>
        <strain evidence="8">cv. AL8/78</strain>
    </source>
</reference>
<dbReference type="FunFam" id="1.10.10.60:FF:000087">
    <property type="entry name" value="DNA methyltransferase 1-associated protein 1"/>
    <property type="match status" value="1"/>
</dbReference>
<evidence type="ECO:0000259" key="6">
    <source>
        <dbReference type="Pfam" id="PF16282"/>
    </source>
</evidence>
<dbReference type="AlphaFoldDB" id="A0A452ZPQ5"/>
<dbReference type="EnsemblPlants" id="AET1Gv20871600.12">
    <property type="protein sequence ID" value="AET1Gv20871600.12"/>
    <property type="gene ID" value="AET1Gv20871600"/>
</dbReference>
<dbReference type="GO" id="GO:0000812">
    <property type="term" value="C:Swr1 complex"/>
    <property type="evidence" value="ECO:0007669"/>
    <property type="project" value="TreeGrafter"/>
</dbReference>
<keyword evidence="8" id="KW-1185">Reference proteome</keyword>
<evidence type="ECO:0000313" key="7">
    <source>
        <dbReference type="EnsemblPlants" id="AET1Gv20871600.12"/>
    </source>
</evidence>
<keyword evidence="3" id="KW-0805">Transcription regulation</keyword>
<evidence type="ECO:0000256" key="3">
    <source>
        <dbReference type="ARBA" id="ARBA00023015"/>
    </source>
</evidence>
<dbReference type="InterPro" id="IPR009057">
    <property type="entry name" value="Homeodomain-like_sf"/>
</dbReference>
<dbReference type="Gramene" id="AET1Gv20871600.12">
    <property type="protein sequence ID" value="AET1Gv20871600.12"/>
    <property type="gene ID" value="AET1Gv20871600"/>
</dbReference>
<evidence type="ECO:0000256" key="4">
    <source>
        <dbReference type="ARBA" id="ARBA00023163"/>
    </source>
</evidence>
<evidence type="ECO:0000256" key="2">
    <source>
        <dbReference type="ARBA" id="ARBA00022853"/>
    </source>
</evidence>
<accession>A0A452ZPQ5</accession>
<dbReference type="GO" id="GO:0000122">
    <property type="term" value="P:negative regulation of transcription by RNA polymerase II"/>
    <property type="evidence" value="ECO:0007669"/>
    <property type="project" value="TreeGrafter"/>
</dbReference>
<dbReference type="GO" id="GO:0035267">
    <property type="term" value="C:NuA4 histone acetyltransferase complex"/>
    <property type="evidence" value="ECO:0007669"/>
    <property type="project" value="InterPro"/>
</dbReference>
<proteinExistence type="predicted"/>